<evidence type="ECO:0000313" key="2">
    <source>
        <dbReference type="EMBL" id="MDS0293171.1"/>
    </source>
</evidence>
<evidence type="ECO:0000256" key="1">
    <source>
        <dbReference type="SAM" id="Phobius"/>
    </source>
</evidence>
<name>A0ABU2FXA3_9EURY</name>
<reference evidence="2 3" key="1">
    <citation type="submission" date="2022-06" db="EMBL/GenBank/DDBJ databases">
        <title>Halogeometricum sp. a new haloarchaeum isolate from saline soil.</title>
        <authorList>
            <person name="Strakova D."/>
            <person name="Galisteo C."/>
            <person name="Sanchez-Porro C."/>
            <person name="Ventosa A."/>
        </authorList>
    </citation>
    <scope>NUCLEOTIDE SEQUENCE [LARGE SCALE GENOMIC DNA]</scope>
    <source>
        <strain evidence="3">S3BR25-2</strain>
    </source>
</reference>
<keyword evidence="3" id="KW-1185">Reference proteome</keyword>
<dbReference type="RefSeq" id="WP_310926995.1">
    <property type="nucleotide sequence ID" value="NZ_JAMQOQ010000001.1"/>
</dbReference>
<protein>
    <submittedName>
        <fullName evidence="2">Uncharacterized protein</fullName>
    </submittedName>
</protein>
<gene>
    <name evidence="2" type="ORF">NDI79_03170</name>
</gene>
<dbReference type="EMBL" id="JAMQOQ010000001">
    <property type="protein sequence ID" value="MDS0293171.1"/>
    <property type="molecule type" value="Genomic_DNA"/>
</dbReference>
<accession>A0ABU2FXA3</accession>
<dbReference type="Proteomes" id="UP001254813">
    <property type="component" value="Unassembled WGS sequence"/>
</dbReference>
<organism evidence="2 3">
    <name type="scientific">Halogeometricum luteum</name>
    <dbReference type="NCBI Taxonomy" id="2950537"/>
    <lineage>
        <taxon>Archaea</taxon>
        <taxon>Methanobacteriati</taxon>
        <taxon>Methanobacteriota</taxon>
        <taxon>Stenosarchaea group</taxon>
        <taxon>Halobacteria</taxon>
        <taxon>Halobacteriales</taxon>
        <taxon>Haloferacaceae</taxon>
        <taxon>Halogeometricum</taxon>
    </lineage>
</organism>
<evidence type="ECO:0000313" key="3">
    <source>
        <dbReference type="Proteomes" id="UP001254813"/>
    </source>
</evidence>
<proteinExistence type="predicted"/>
<keyword evidence="1" id="KW-0812">Transmembrane</keyword>
<sequence>MGRRRDALLALVVLVPVAAAIVALDAPVTPLPVAVGAGGSLALEALLSLRAARVRAVWERPAVQAAALVLGGGLSVLAVLRFGPAAATALAAGLCAYLLVLAVATLRDALGGPGSESPPSDGRRPPRE</sequence>
<keyword evidence="1" id="KW-1133">Transmembrane helix</keyword>
<keyword evidence="1" id="KW-0472">Membrane</keyword>
<feature type="transmembrane region" description="Helical" evidence="1">
    <location>
        <begin position="86"/>
        <end position="106"/>
    </location>
</feature>
<comment type="caution">
    <text evidence="2">The sequence shown here is derived from an EMBL/GenBank/DDBJ whole genome shotgun (WGS) entry which is preliminary data.</text>
</comment>